<gene>
    <name evidence="4" type="ordered locus">M301_0750</name>
</gene>
<keyword evidence="5" id="KW-1185">Reference proteome</keyword>
<dbReference type="Pfam" id="PF13145">
    <property type="entry name" value="Rotamase_2"/>
    <property type="match status" value="1"/>
</dbReference>
<protein>
    <submittedName>
        <fullName evidence="4">Peptidyl-prolyl cis-trans isomerase, EpsD family</fullName>
    </submittedName>
</protein>
<evidence type="ECO:0000256" key="1">
    <source>
        <dbReference type="SAM" id="MobiDB-lite"/>
    </source>
</evidence>
<feature type="domain" description="PpiC" evidence="3">
    <location>
        <begin position="125"/>
        <end position="236"/>
    </location>
</feature>
<sequence length="338" mass="37678" precursor="true">MHLLNKNLLVLLIAVSVFSTACGKKKDSEPVKAESQVVAKVNGDEILIHQVNFQLARLGQLNEAQSKLAAKQILSKLVEQQLLKKQAIETKLDRDPTVLLAIEASKDEILSQAYLEQLMLKANKPSASEIDSFYKSHPELFENRHVFRLQELVIEVNKDKFAEVQNNLKAIKGINEIATWLKNNNYPFSANSNVRAAEQLPLDMLKKLQLLKEGEFLIVPTDRSLNVVHLAAIQSAPISREKAIPIIEQYFVNQNKSTLAKNEILALNEKAKIEFLGAFSDMKKQELLKPSIAEANKELPKKASESDVEPTLSDAKENQPVAKPKGDQANMDKGLSGL</sequence>
<dbReference type="STRING" id="666681.M301_0750"/>
<feature type="region of interest" description="Disordered" evidence="1">
    <location>
        <begin position="296"/>
        <end position="338"/>
    </location>
</feature>
<proteinExistence type="predicted"/>
<dbReference type="HOGENOM" id="CLU_065133_0_0_4"/>
<reference evidence="5" key="1">
    <citation type="submission" date="2010-05" db="EMBL/GenBank/DDBJ databases">
        <title>Complete sequence of Methylotenera sp. 301.</title>
        <authorList>
            <person name="Lucas S."/>
            <person name="Copeland A."/>
            <person name="Lapidus A."/>
            <person name="Cheng J.-F."/>
            <person name="Bruce D."/>
            <person name="Goodwin L."/>
            <person name="Pitluck S."/>
            <person name="Clum A."/>
            <person name="Land M."/>
            <person name="Hauser L."/>
            <person name="Kyrpides N."/>
            <person name="Ivanova N."/>
            <person name="Chistoservova L."/>
            <person name="Kalyuzhnaya M."/>
            <person name="Woyke T."/>
        </authorList>
    </citation>
    <scope>NUCLEOTIDE SEQUENCE [LARGE SCALE GENOMIC DNA]</scope>
    <source>
        <strain evidence="5">301</strain>
    </source>
</reference>
<dbReference type="RefSeq" id="WP_013147450.1">
    <property type="nucleotide sequence ID" value="NC_014207.1"/>
</dbReference>
<evidence type="ECO:0000259" key="3">
    <source>
        <dbReference type="Pfam" id="PF13145"/>
    </source>
</evidence>
<dbReference type="AlphaFoldDB" id="D7DNW7"/>
<dbReference type="SUPFAM" id="SSF109998">
    <property type="entry name" value="Triger factor/SurA peptide-binding domain-like"/>
    <property type="match status" value="1"/>
</dbReference>
<dbReference type="Proteomes" id="UP000000383">
    <property type="component" value="Chromosome"/>
</dbReference>
<reference evidence="4 5" key="2">
    <citation type="journal article" date="2011" name="J. Bacteriol.">
        <title>Genomes of three methylotrophs from a single niche uncover genetic and metabolic divergence of Methylophilaceae.</title>
        <authorList>
            <person name="Lapidus A."/>
            <person name="Clum A."/>
            <person name="Labutti K."/>
            <person name="Kaluzhnaya M.G."/>
            <person name="Lim S."/>
            <person name="Beck D.A."/>
            <person name="Glavina Del Rio T."/>
            <person name="Nolan M."/>
            <person name="Mavromatis K."/>
            <person name="Huntemann M."/>
            <person name="Lucas S."/>
            <person name="Lidstrom M.E."/>
            <person name="Ivanova N."/>
            <person name="Chistoserdova L."/>
        </authorList>
    </citation>
    <scope>NUCLEOTIDE SEQUENCE [LARGE SCALE GENOMIC DNA]</scope>
    <source>
        <strain evidence="4 5">301</strain>
    </source>
</reference>
<accession>D7DNW7</accession>
<dbReference type="OrthoDB" id="5564407at2"/>
<dbReference type="Gene3D" id="1.10.8.1040">
    <property type="match status" value="1"/>
</dbReference>
<dbReference type="KEGG" id="meh:M301_0750"/>
<evidence type="ECO:0000313" key="4">
    <source>
        <dbReference type="EMBL" id="ADI29134.1"/>
    </source>
</evidence>
<dbReference type="GO" id="GO:0003755">
    <property type="term" value="F:peptidyl-prolyl cis-trans isomerase activity"/>
    <property type="evidence" value="ECO:0007669"/>
    <property type="project" value="InterPro"/>
</dbReference>
<name>D7DNW7_METV0</name>
<dbReference type="NCBIfam" id="TIGR02925">
    <property type="entry name" value="cis_trans_EpsD"/>
    <property type="match status" value="1"/>
</dbReference>
<evidence type="ECO:0000313" key="5">
    <source>
        <dbReference type="Proteomes" id="UP000000383"/>
    </source>
</evidence>
<dbReference type="InterPro" id="IPR000297">
    <property type="entry name" value="PPIase_PpiC"/>
</dbReference>
<organism evidence="4 5">
    <name type="scientific">Methylotenera versatilis (strain 301)</name>
    <dbReference type="NCBI Taxonomy" id="666681"/>
    <lineage>
        <taxon>Bacteria</taxon>
        <taxon>Pseudomonadati</taxon>
        <taxon>Pseudomonadota</taxon>
        <taxon>Betaproteobacteria</taxon>
        <taxon>Nitrosomonadales</taxon>
        <taxon>Methylophilaceae</taxon>
        <taxon>Methylotenera</taxon>
    </lineage>
</organism>
<feature type="chain" id="PRO_5003094622" evidence="2">
    <location>
        <begin position="22"/>
        <end position="338"/>
    </location>
</feature>
<evidence type="ECO:0000256" key="2">
    <source>
        <dbReference type="SAM" id="SignalP"/>
    </source>
</evidence>
<feature type="compositionally biased region" description="Basic and acidic residues" evidence="1">
    <location>
        <begin position="296"/>
        <end position="305"/>
    </location>
</feature>
<keyword evidence="4" id="KW-0413">Isomerase</keyword>
<dbReference type="InterPro" id="IPR014274">
    <property type="entry name" value="PPIase_EpsD"/>
</dbReference>
<dbReference type="EMBL" id="CP002056">
    <property type="protein sequence ID" value="ADI29134.1"/>
    <property type="molecule type" value="Genomic_DNA"/>
</dbReference>
<dbReference type="PROSITE" id="PS51257">
    <property type="entry name" value="PROKAR_LIPOPROTEIN"/>
    <property type="match status" value="1"/>
</dbReference>
<keyword evidence="2" id="KW-0732">Signal</keyword>
<dbReference type="InterPro" id="IPR027304">
    <property type="entry name" value="Trigger_fact/SurA_dom_sf"/>
</dbReference>
<dbReference type="eggNOG" id="COG0760">
    <property type="taxonomic scope" value="Bacteria"/>
</dbReference>
<feature type="signal peptide" evidence="2">
    <location>
        <begin position="1"/>
        <end position="21"/>
    </location>
</feature>